<keyword evidence="3" id="KW-1185">Reference proteome</keyword>
<evidence type="ECO:0000313" key="3">
    <source>
        <dbReference type="Proteomes" id="UP000245168"/>
    </source>
</evidence>
<keyword evidence="1" id="KW-0732">Signal</keyword>
<dbReference type="OrthoDB" id="7632442at2"/>
<comment type="caution">
    <text evidence="2">The sequence shown here is derived from an EMBL/GenBank/DDBJ whole genome shotgun (WGS) entry which is preliminary data.</text>
</comment>
<dbReference type="Proteomes" id="UP000245168">
    <property type="component" value="Unassembled WGS sequence"/>
</dbReference>
<gene>
    <name evidence="2" type="ORF">DDZ18_03265</name>
</gene>
<name>A0A2U2BX85_9PROT</name>
<evidence type="ECO:0000256" key="1">
    <source>
        <dbReference type="SAM" id="SignalP"/>
    </source>
</evidence>
<protein>
    <submittedName>
        <fullName evidence="2">Uncharacterized protein</fullName>
    </submittedName>
</protein>
<feature type="chain" id="PRO_5015402795" evidence="1">
    <location>
        <begin position="22"/>
        <end position="159"/>
    </location>
</feature>
<reference evidence="3" key="1">
    <citation type="submission" date="2018-05" db="EMBL/GenBank/DDBJ databases">
        <authorList>
            <person name="Liu B.-T."/>
        </authorList>
    </citation>
    <scope>NUCLEOTIDE SEQUENCE [LARGE SCALE GENOMIC DNA]</scope>
    <source>
        <strain evidence="3">WD6-1</strain>
    </source>
</reference>
<organism evidence="2 3">
    <name type="scientific">Marinicauda salina</name>
    <dbReference type="NCBI Taxonomy" id="2135793"/>
    <lineage>
        <taxon>Bacteria</taxon>
        <taxon>Pseudomonadati</taxon>
        <taxon>Pseudomonadota</taxon>
        <taxon>Alphaproteobacteria</taxon>
        <taxon>Maricaulales</taxon>
        <taxon>Maricaulaceae</taxon>
        <taxon>Marinicauda</taxon>
    </lineage>
</organism>
<accession>A0A2U2BX85</accession>
<proteinExistence type="predicted"/>
<feature type="signal peptide" evidence="1">
    <location>
        <begin position="1"/>
        <end position="21"/>
    </location>
</feature>
<dbReference type="AlphaFoldDB" id="A0A2U2BX85"/>
<sequence length="159" mass="18726">MIKLSTLAASAALAFAGAAMLAPDAEARHSGSRGWNGPEGHFVVNAAACPDLRDDRRDRRYGRHHRGYNRYGRHHRGHDRRDRRVLRCPEWAWDYVPSHRERRMGRTGDRLRPDTAYWSRRAGGYYVQTRWGPVRVEVRYGRGRHHGRYGRHTTFRFRY</sequence>
<evidence type="ECO:0000313" key="2">
    <source>
        <dbReference type="EMBL" id="PWE18631.1"/>
    </source>
</evidence>
<dbReference type="RefSeq" id="WP_109251905.1">
    <property type="nucleotide sequence ID" value="NZ_QEXV01000001.1"/>
</dbReference>
<dbReference type="EMBL" id="QEXV01000001">
    <property type="protein sequence ID" value="PWE18631.1"/>
    <property type="molecule type" value="Genomic_DNA"/>
</dbReference>